<proteinExistence type="predicted"/>
<organism evidence="1 2">
    <name type="scientific">Protopolystoma xenopodis</name>
    <dbReference type="NCBI Taxonomy" id="117903"/>
    <lineage>
        <taxon>Eukaryota</taxon>
        <taxon>Metazoa</taxon>
        <taxon>Spiralia</taxon>
        <taxon>Lophotrochozoa</taxon>
        <taxon>Platyhelminthes</taxon>
        <taxon>Monogenea</taxon>
        <taxon>Polyopisthocotylea</taxon>
        <taxon>Polystomatidea</taxon>
        <taxon>Polystomatidae</taxon>
        <taxon>Protopolystoma</taxon>
    </lineage>
</organism>
<comment type="caution">
    <text evidence="1">The sequence shown here is derived from an EMBL/GenBank/DDBJ whole genome shotgun (WGS) entry which is preliminary data.</text>
</comment>
<evidence type="ECO:0000313" key="2">
    <source>
        <dbReference type="Proteomes" id="UP000784294"/>
    </source>
</evidence>
<accession>A0A448X1A8</accession>
<gene>
    <name evidence="1" type="ORF">PXEA_LOCUS18735</name>
</gene>
<keyword evidence="2" id="KW-1185">Reference proteome</keyword>
<dbReference type="Proteomes" id="UP000784294">
    <property type="component" value="Unassembled WGS sequence"/>
</dbReference>
<name>A0A448X1A8_9PLAT</name>
<reference evidence="1" key="1">
    <citation type="submission" date="2018-11" db="EMBL/GenBank/DDBJ databases">
        <authorList>
            <consortium name="Pathogen Informatics"/>
        </authorList>
    </citation>
    <scope>NUCLEOTIDE SEQUENCE</scope>
</reference>
<dbReference type="AlphaFoldDB" id="A0A448X1A8"/>
<evidence type="ECO:0000313" key="1">
    <source>
        <dbReference type="EMBL" id="VEL25295.1"/>
    </source>
</evidence>
<dbReference type="EMBL" id="CAAALY010072852">
    <property type="protein sequence ID" value="VEL25295.1"/>
    <property type="molecule type" value="Genomic_DNA"/>
</dbReference>
<sequence>MDWNCSALRDFQSMTRPRQSGVATDVFAGDC</sequence>
<protein>
    <submittedName>
        <fullName evidence="1">Uncharacterized protein</fullName>
    </submittedName>
</protein>